<protein>
    <submittedName>
        <fullName evidence="3">Uncharacterized protein</fullName>
    </submittedName>
</protein>
<dbReference type="OrthoDB" id="7701360at2759"/>
<dbReference type="Proteomes" id="UP000479190">
    <property type="component" value="Unassembled WGS sequence"/>
</dbReference>
<feature type="compositionally biased region" description="Low complexity" evidence="1">
    <location>
        <begin position="177"/>
        <end position="197"/>
    </location>
</feature>
<dbReference type="EMBL" id="CADCXV010000924">
    <property type="protein sequence ID" value="CAB0038760.1"/>
    <property type="molecule type" value="Genomic_DNA"/>
</dbReference>
<dbReference type="AlphaFoldDB" id="A0A6H5IPM4"/>
<feature type="compositionally biased region" description="Basic and acidic residues" evidence="1">
    <location>
        <begin position="502"/>
        <end position="511"/>
    </location>
</feature>
<keyword evidence="2" id="KW-1133">Transmembrane helix</keyword>
<keyword evidence="2" id="KW-0472">Membrane</keyword>
<feature type="region of interest" description="Disordered" evidence="1">
    <location>
        <begin position="166"/>
        <end position="377"/>
    </location>
</feature>
<proteinExistence type="predicted"/>
<feature type="compositionally biased region" description="Basic and acidic residues" evidence="1">
    <location>
        <begin position="12"/>
        <end position="37"/>
    </location>
</feature>
<feature type="region of interest" description="Disordered" evidence="1">
    <location>
        <begin position="1"/>
        <end position="150"/>
    </location>
</feature>
<name>A0A6H5IPM4_9HYME</name>
<accession>A0A6H5IPM4</accession>
<feature type="compositionally biased region" description="Polar residues" evidence="1">
    <location>
        <begin position="517"/>
        <end position="533"/>
    </location>
</feature>
<feature type="compositionally biased region" description="Basic residues" evidence="1">
    <location>
        <begin position="534"/>
        <end position="543"/>
    </location>
</feature>
<feature type="compositionally biased region" description="Low complexity" evidence="1">
    <location>
        <begin position="119"/>
        <end position="130"/>
    </location>
</feature>
<evidence type="ECO:0000313" key="3">
    <source>
        <dbReference type="EMBL" id="CAB0038760.1"/>
    </source>
</evidence>
<keyword evidence="4" id="KW-1185">Reference proteome</keyword>
<feature type="compositionally biased region" description="Basic and acidic residues" evidence="1">
    <location>
        <begin position="140"/>
        <end position="150"/>
    </location>
</feature>
<feature type="compositionally biased region" description="Polar residues" evidence="1">
    <location>
        <begin position="90"/>
        <end position="106"/>
    </location>
</feature>
<feature type="compositionally biased region" description="Polar residues" evidence="1">
    <location>
        <begin position="475"/>
        <end position="484"/>
    </location>
</feature>
<keyword evidence="2" id="KW-0812">Transmembrane</keyword>
<evidence type="ECO:0000256" key="1">
    <source>
        <dbReference type="SAM" id="MobiDB-lite"/>
    </source>
</evidence>
<feature type="compositionally biased region" description="Low complexity" evidence="1">
    <location>
        <begin position="56"/>
        <end position="69"/>
    </location>
</feature>
<feature type="transmembrane region" description="Helical" evidence="2">
    <location>
        <begin position="599"/>
        <end position="618"/>
    </location>
</feature>
<gene>
    <name evidence="3" type="ORF">TBRA_LOCUS10530</name>
</gene>
<feature type="compositionally biased region" description="Polar residues" evidence="1">
    <location>
        <begin position="365"/>
        <end position="377"/>
    </location>
</feature>
<feature type="region of interest" description="Disordered" evidence="1">
    <location>
        <begin position="475"/>
        <end position="561"/>
    </location>
</feature>
<sequence length="628" mass="67499">MAANATAAESDETGHDAGKKLYSPEDSSDDHAAKAQADEAYEGDAAAKVPDVQRVGARASAGRSAATATNDDKQKIGRGGGSVGREPTRQNRPQDSTARTDQTQTVEGWIRSETRQGEAATAATTAAATTKRGLGNGIDRGSDGDRAHHRCDSEARHIGFRIGEISRERCHRRESQRAPPRAAPPLQQQPRAMLLPPHRLVDRCEEVASPEVPRPPAAAIQSHANRIRQRHNERKPPSTTTTTEASKDSATPAPTPRRRTYFPKPPQRTHPVEHPSKQPTENGPASAPAAKKIAAHPVDARKPNRPRSRYRAELSTSTEAAATTTTTTASPSTTPATTSTTTTTTTPAPSTTLAPTAAAPAILSSEPTYEGSFSPSSAIPSNFGISTPLHEANLPATTFQPAIRWSSTSTEATLVDENPIEIGKRNDEVNEKVEDTVGDKRKATKEDFFNHGLGFRGRTPAEPTADEAPIAIVSSSTSAPTLQADNAPRGNPGWNLRRRPGHLSDDSKPDAAPEQASGDQTREITSVTSSTSKVGRRGNKVHTKAPGSGLKDDETEGDNYPPEFKARLAELRNTEYENYQIIGQLLGTPTKKPVRSIRLFMRFLTIVIIIFHIVQAPSATRVNLIVYK</sequence>
<reference evidence="3 4" key="1">
    <citation type="submission" date="2020-02" db="EMBL/GenBank/DDBJ databases">
        <authorList>
            <person name="Ferguson B K."/>
        </authorList>
    </citation>
    <scope>NUCLEOTIDE SEQUENCE [LARGE SCALE GENOMIC DNA]</scope>
</reference>
<evidence type="ECO:0000313" key="4">
    <source>
        <dbReference type="Proteomes" id="UP000479190"/>
    </source>
</evidence>
<organism evidence="3 4">
    <name type="scientific">Trichogramma brassicae</name>
    <dbReference type="NCBI Taxonomy" id="86971"/>
    <lineage>
        <taxon>Eukaryota</taxon>
        <taxon>Metazoa</taxon>
        <taxon>Ecdysozoa</taxon>
        <taxon>Arthropoda</taxon>
        <taxon>Hexapoda</taxon>
        <taxon>Insecta</taxon>
        <taxon>Pterygota</taxon>
        <taxon>Neoptera</taxon>
        <taxon>Endopterygota</taxon>
        <taxon>Hymenoptera</taxon>
        <taxon>Apocrita</taxon>
        <taxon>Proctotrupomorpha</taxon>
        <taxon>Chalcidoidea</taxon>
        <taxon>Trichogrammatidae</taxon>
        <taxon>Trichogramma</taxon>
    </lineage>
</organism>
<feature type="compositionally biased region" description="Low complexity" evidence="1">
    <location>
        <begin position="313"/>
        <end position="361"/>
    </location>
</feature>
<feature type="compositionally biased region" description="Basic and acidic residues" evidence="1">
    <location>
        <begin position="166"/>
        <end position="176"/>
    </location>
</feature>
<evidence type="ECO:0000256" key="2">
    <source>
        <dbReference type="SAM" id="Phobius"/>
    </source>
</evidence>